<reference evidence="1" key="1">
    <citation type="journal article" date="2022" name="bioRxiv">
        <title>Sequencing and chromosome-scale assembly of the giantPleurodeles waltlgenome.</title>
        <authorList>
            <person name="Brown T."/>
            <person name="Elewa A."/>
            <person name="Iarovenko S."/>
            <person name="Subramanian E."/>
            <person name="Araus A.J."/>
            <person name="Petzold A."/>
            <person name="Susuki M."/>
            <person name="Suzuki K.-i.T."/>
            <person name="Hayashi T."/>
            <person name="Toyoda A."/>
            <person name="Oliveira C."/>
            <person name="Osipova E."/>
            <person name="Leigh N.D."/>
            <person name="Simon A."/>
            <person name="Yun M.H."/>
        </authorList>
    </citation>
    <scope>NUCLEOTIDE SEQUENCE</scope>
    <source>
        <strain evidence="1">20211129_DDA</strain>
        <tissue evidence="1">Liver</tissue>
    </source>
</reference>
<name>A0AAV7UBS7_PLEWA</name>
<comment type="caution">
    <text evidence="1">The sequence shown here is derived from an EMBL/GenBank/DDBJ whole genome shotgun (WGS) entry which is preliminary data.</text>
</comment>
<keyword evidence="2" id="KW-1185">Reference proteome</keyword>
<organism evidence="1 2">
    <name type="scientific">Pleurodeles waltl</name>
    <name type="common">Iberian ribbed newt</name>
    <dbReference type="NCBI Taxonomy" id="8319"/>
    <lineage>
        <taxon>Eukaryota</taxon>
        <taxon>Metazoa</taxon>
        <taxon>Chordata</taxon>
        <taxon>Craniata</taxon>
        <taxon>Vertebrata</taxon>
        <taxon>Euteleostomi</taxon>
        <taxon>Amphibia</taxon>
        <taxon>Batrachia</taxon>
        <taxon>Caudata</taxon>
        <taxon>Salamandroidea</taxon>
        <taxon>Salamandridae</taxon>
        <taxon>Pleurodelinae</taxon>
        <taxon>Pleurodeles</taxon>
    </lineage>
</organism>
<dbReference type="Proteomes" id="UP001066276">
    <property type="component" value="Chromosome 3_1"/>
</dbReference>
<evidence type="ECO:0000313" key="2">
    <source>
        <dbReference type="Proteomes" id="UP001066276"/>
    </source>
</evidence>
<proteinExistence type="predicted"/>
<gene>
    <name evidence="1" type="ORF">NDU88_002875</name>
</gene>
<dbReference type="AlphaFoldDB" id="A0AAV7UBS7"/>
<evidence type="ECO:0000313" key="1">
    <source>
        <dbReference type="EMBL" id="KAJ1186091.1"/>
    </source>
</evidence>
<accession>A0AAV7UBS7</accession>
<dbReference type="EMBL" id="JANPWB010000005">
    <property type="protein sequence ID" value="KAJ1186091.1"/>
    <property type="molecule type" value="Genomic_DNA"/>
</dbReference>
<protein>
    <submittedName>
        <fullName evidence="1">Uncharacterized protein</fullName>
    </submittedName>
</protein>
<sequence>MTWRLDLRDPKYVNKSISGSLGSHVTSNPNFARWSKDHYIAEPSPRMHVSMDQYVTGRRMRTTLGLTDTQGLEVVLGVGDLCTVTRAMCLCATGHSPGAGPFLSPFLPLAPYCHPRELRHRSADPLPVDN</sequence>